<sequence length="101" mass="11208">MSQNAYNRLRSQVDFLESLLAVLVIALFALAIVGAPDFAVITLAVIIGGGLLNLYRQHQLLERYSCPNCGESPHHRVDERAGYYHDPATANCLHCGQRLKE</sequence>
<proteinExistence type="predicted"/>
<gene>
    <name evidence="2" type="ordered locus">Psefu_2858</name>
</gene>
<dbReference type="RefSeq" id="WP_013791949.1">
    <property type="nucleotide sequence ID" value="NC_015556.1"/>
</dbReference>
<name>F6AIT7_PSEF1</name>
<dbReference type="AlphaFoldDB" id="F6AIT7"/>
<accession>F6AIT7</accession>
<dbReference type="HOGENOM" id="CLU_2289160_0_0_6"/>
<keyword evidence="1" id="KW-1133">Transmembrane helix</keyword>
<evidence type="ECO:0000256" key="1">
    <source>
        <dbReference type="SAM" id="Phobius"/>
    </source>
</evidence>
<keyword evidence="1" id="KW-0472">Membrane</keyword>
<evidence type="ECO:0000313" key="3">
    <source>
        <dbReference type="Proteomes" id="UP000000686"/>
    </source>
</evidence>
<organism evidence="2 3">
    <name type="scientific">Pseudomonas fulva (strain 12-X)</name>
    <dbReference type="NCBI Taxonomy" id="743720"/>
    <lineage>
        <taxon>Bacteria</taxon>
        <taxon>Pseudomonadati</taxon>
        <taxon>Pseudomonadota</taxon>
        <taxon>Gammaproteobacteria</taxon>
        <taxon>Pseudomonadales</taxon>
        <taxon>Pseudomonadaceae</taxon>
        <taxon>Pseudomonas</taxon>
    </lineage>
</organism>
<feature type="transmembrane region" description="Helical" evidence="1">
    <location>
        <begin position="12"/>
        <end position="32"/>
    </location>
</feature>
<evidence type="ECO:0000313" key="2">
    <source>
        <dbReference type="EMBL" id="AEF22822.1"/>
    </source>
</evidence>
<protein>
    <submittedName>
        <fullName evidence="2">Uncharacterized protein</fullName>
    </submittedName>
</protein>
<feature type="transmembrane region" description="Helical" evidence="1">
    <location>
        <begin position="38"/>
        <end position="55"/>
    </location>
</feature>
<keyword evidence="1" id="KW-0812">Transmembrane</keyword>
<dbReference type="Proteomes" id="UP000000686">
    <property type="component" value="Chromosome"/>
</dbReference>
<dbReference type="OrthoDB" id="6906786at2"/>
<dbReference type="KEGG" id="pfv:Psefu_2858"/>
<dbReference type="EMBL" id="CP002727">
    <property type="protein sequence ID" value="AEF22822.1"/>
    <property type="molecule type" value="Genomic_DNA"/>
</dbReference>
<keyword evidence="3" id="KW-1185">Reference proteome</keyword>
<dbReference type="STRING" id="743720.Psefu_2858"/>
<reference evidence="2 3" key="1">
    <citation type="submission" date="2011-04" db="EMBL/GenBank/DDBJ databases">
        <title>Complete sequence of Pseudomonas fulva 12-X.</title>
        <authorList>
            <consortium name="US DOE Joint Genome Institute"/>
            <person name="Lucas S."/>
            <person name="Han J."/>
            <person name="Lapidus A."/>
            <person name="Cheng J.-F."/>
            <person name="Goodwin L."/>
            <person name="Pitluck S."/>
            <person name="Peters L."/>
            <person name="Mikhailova N."/>
            <person name="Pagani I."/>
            <person name="Davenport K."/>
            <person name="Han C."/>
            <person name="Tapia R."/>
            <person name="Land M."/>
            <person name="Hauser L."/>
            <person name="Kyrpides N."/>
            <person name="Ivanova N."/>
            <person name="Pagani I."/>
            <person name="Lcollab F.I."/>
            <person name="Woyke T."/>
        </authorList>
    </citation>
    <scope>NUCLEOTIDE SEQUENCE [LARGE SCALE GENOMIC DNA]</scope>
    <source>
        <strain evidence="3">12-X</strain>
    </source>
</reference>